<dbReference type="EMBL" id="QTTT01000001">
    <property type="protein sequence ID" value="REF00255.1"/>
    <property type="molecule type" value="Genomic_DNA"/>
</dbReference>
<comment type="caution">
    <text evidence="1">The sequence shown here is derived from an EMBL/GenBank/DDBJ whole genome shotgun (WGS) entry which is preliminary data.</text>
</comment>
<sequence length="144" mass="16120">MQQPITGLETGPDPETLVRDADIVVVNSMTLADYIAMLGAGVEDGLIDRHEAARLLQEYADGRLTLRGAYWELDDHSARSVELRQTLADAARTLDVFDALQRAETEQDREAALTAFEAINDRRRACAREAALRLISRPVRRDDR</sequence>
<evidence type="ECO:0000313" key="2">
    <source>
        <dbReference type="Proteomes" id="UP000256661"/>
    </source>
</evidence>
<gene>
    <name evidence="1" type="ORF">DFJ69_5783</name>
</gene>
<dbReference type="RefSeq" id="WP_116025427.1">
    <property type="nucleotide sequence ID" value="NZ_QTTT01000001.1"/>
</dbReference>
<reference evidence="1 2" key="1">
    <citation type="submission" date="2018-08" db="EMBL/GenBank/DDBJ databases">
        <title>Sequencing the genomes of 1000 actinobacteria strains.</title>
        <authorList>
            <person name="Klenk H.-P."/>
        </authorList>
    </citation>
    <scope>NUCLEOTIDE SEQUENCE [LARGE SCALE GENOMIC DNA]</scope>
    <source>
        <strain evidence="1 2">DSM 43927</strain>
    </source>
</reference>
<proteinExistence type="predicted"/>
<organism evidence="1 2">
    <name type="scientific">Thermomonospora umbrina</name>
    <dbReference type="NCBI Taxonomy" id="111806"/>
    <lineage>
        <taxon>Bacteria</taxon>
        <taxon>Bacillati</taxon>
        <taxon>Actinomycetota</taxon>
        <taxon>Actinomycetes</taxon>
        <taxon>Streptosporangiales</taxon>
        <taxon>Thermomonosporaceae</taxon>
        <taxon>Thermomonospora</taxon>
    </lineage>
</organism>
<accession>A0A3D9T6H3</accession>
<keyword evidence="2" id="KW-1185">Reference proteome</keyword>
<protein>
    <submittedName>
        <fullName evidence="1">Uncharacterized protein</fullName>
    </submittedName>
</protein>
<name>A0A3D9T6H3_9ACTN</name>
<dbReference type="Proteomes" id="UP000256661">
    <property type="component" value="Unassembled WGS sequence"/>
</dbReference>
<dbReference type="AlphaFoldDB" id="A0A3D9T6H3"/>
<evidence type="ECO:0000313" key="1">
    <source>
        <dbReference type="EMBL" id="REF00255.1"/>
    </source>
</evidence>